<dbReference type="InterPro" id="IPR038765">
    <property type="entry name" value="Papain-like_cys_pep_sf"/>
</dbReference>
<dbReference type="SMART" id="SM00460">
    <property type="entry name" value="TGc"/>
    <property type="match status" value="1"/>
</dbReference>
<sequence>MNEGKCHPSSWECVNANAEYNSTHYCDANHKIQSKKANDNSCSQNYECQNGNCLNNSCKLSTWQCTNAGASINSTHYCDSNHQIKTKKTDDNTCTVNYECTNNNCMNDGKCHPSSWECVNANAEYNSTHYCDANHKIQSKKANDNSCSQNYECQNGNCLNNSCKLSTWQCTNAGASINSTHYCDSNHQIKTKKTDDNTCTVNYECTNNNCMNDGKCHPKDWNCVNANAEYNSTHYCDANHKIQSKKANDNSCSQNYECQNGNCLNNSCKLSTWQCTNAGASINSTHYCDSNHQIKTKKTDDNTCTVNYECTNNNCMNDGKCHPSSWECVNANAEYNSTHYCDANHKIQSKKQNGGTCNGNYGCINNDCMSGICGGVPDLYAGVSMPLNGKQNQNISINVTVKNNAGICVQELKNVSVLFKAVLNETIVKNETKYTNMLNKYSEQLSFDFIPTNFGNYTIEIIVDSLNVVAESNESNNNVSRNISVEEEDYNFMLIVVDNITNEPIEGAIVYANGTAIGQTKINGIFTYKLLQGDYGIMIAKDKYVNYFEKVNISGKAQINVGLYRKVYNLFDSLGYEIFTNTTNVPGYIQNVYCCIRDDWKRWYPDTCTANSSKCSCPSEVTNYYHCYNVGVRDGLKTIHPNEIQLRMYSYTHPNHYFYNYTTYNNSFLDIENYGFTAKKFVPEFSSKYTKEDVAKELMRNIVNKYIKKYDYDCIGKYQDGKCEAWHGSDYEIINKTEGVCEDWAVLTVSFASSYGLPARYVIVDKENGGHALLEVFNVTGDGTWVHLDTLWNEFNNPLRYANSNGDNWPGDVMTACAYYPNGSVMEDITSKYSITHTSGNCYSYPNRAYYGISNVSNNTQNFVGLGSLPQNFVGLGSLPQNFTPGNSTYQVTIKTNATAEFNAIMQLSSTRTNEINAKYNNGTLSYAELKQEIINTVGLQNTTSINLTTYNLNDTSKQIILNSVFDVQIVNYTFSHNFVTSHFDQLKYFVNSDVDVEFVNPSPNNFENGLEWNFDANNPGLHEIRIYLTKPRTYFVLHSGVSESKVREMLAVVVANKVNGTVITKDEIGNISNADVTYILGGYFEISSEQERQIQNRSRETYRITGSDVLLSKRLASMFWQDTSNAIIVHPNNYNEVEQARNYAIQQKLPLILTNKLLNEDICNQDTECESNHCVHNVCRSTSPFCGDNFCDPGENATNCPVDCEKATDIFDAVEMLEYLSGQKNLQNLTHEKAYYKLAVSDSDDINLFDVFALIDNIVAGT</sequence>
<dbReference type="EMBL" id="JAACVF010000121">
    <property type="protein sequence ID" value="NCN65310.1"/>
    <property type="molecule type" value="Genomic_DNA"/>
</dbReference>
<gene>
    <name evidence="2" type="ORF">GW910_04535</name>
</gene>
<feature type="non-terminal residue" evidence="2">
    <location>
        <position position="1"/>
    </location>
</feature>
<evidence type="ECO:0000313" key="3">
    <source>
        <dbReference type="Proteomes" id="UP000768163"/>
    </source>
</evidence>
<feature type="domain" description="Transglutaminase-like" evidence="1">
    <location>
        <begin position="733"/>
        <end position="792"/>
    </location>
</feature>
<name>A0A8J8CET1_9ARCH</name>
<dbReference type="InterPro" id="IPR008969">
    <property type="entry name" value="CarboxyPept-like_regulatory"/>
</dbReference>
<proteinExistence type="predicted"/>
<protein>
    <recommendedName>
        <fullName evidence="1">Transglutaminase-like domain-containing protein</fullName>
    </recommendedName>
</protein>
<evidence type="ECO:0000259" key="1">
    <source>
        <dbReference type="SMART" id="SM00460"/>
    </source>
</evidence>
<dbReference type="Gene3D" id="3.10.620.30">
    <property type="match status" value="1"/>
</dbReference>
<dbReference type="Pfam" id="PF01841">
    <property type="entry name" value="Transglut_core"/>
    <property type="match status" value="1"/>
</dbReference>
<dbReference type="Gene3D" id="2.60.40.10">
    <property type="entry name" value="Immunoglobulins"/>
    <property type="match status" value="1"/>
</dbReference>
<dbReference type="InterPro" id="IPR013783">
    <property type="entry name" value="Ig-like_fold"/>
</dbReference>
<organism evidence="2 3">
    <name type="scientific">Candidatus Altarchaeum hamiconexum</name>
    <dbReference type="NCBI Taxonomy" id="1803513"/>
    <lineage>
        <taxon>Archaea</taxon>
        <taxon>Candidatus Altarchaeota</taxon>
        <taxon>Candidatus Altiarchaeia</taxon>
        <taxon>Candidatus Altarchaeales</taxon>
        <taxon>Candidatus Altarchaeaceae</taxon>
        <taxon>Candidatus Altarchaeum</taxon>
    </lineage>
</organism>
<dbReference type="Pfam" id="PF07705">
    <property type="entry name" value="CARDB"/>
    <property type="match status" value="1"/>
</dbReference>
<dbReference type="AlphaFoldDB" id="A0A8J8CET1"/>
<comment type="caution">
    <text evidence="2">The sequence shown here is derived from an EMBL/GenBank/DDBJ whole genome shotgun (WGS) entry which is preliminary data.</text>
</comment>
<reference evidence="2" key="1">
    <citation type="submission" date="2019-11" db="EMBL/GenBank/DDBJ databases">
        <title>Lipid analysis of CO2-rich subsurface aquifers suggests an autotrophy-based deep biosphere with lysolipids enriched in CPR bacteria.</title>
        <authorList>
            <person name="Probst A.J."/>
            <person name="Elling F.J."/>
            <person name="Castelle C.J."/>
            <person name="Zhu Q."/>
            <person name="Elvert M."/>
            <person name="Birarda G."/>
            <person name="Holman H.-Y."/>
            <person name="Lane K.R."/>
            <person name="Ladd B."/>
            <person name="Ryan M.C."/>
            <person name="Woyke T."/>
            <person name="Hinrichs K.-U."/>
            <person name="Banfield J.F."/>
        </authorList>
    </citation>
    <scope>NUCLEOTIDE SEQUENCE</scope>
    <source>
        <strain evidence="2">CG_2015-01_33_1645</strain>
    </source>
</reference>
<dbReference type="InterPro" id="IPR011635">
    <property type="entry name" value="CARDB"/>
</dbReference>
<accession>A0A8J8CET1</accession>
<dbReference type="InterPro" id="IPR002931">
    <property type="entry name" value="Transglutaminase-like"/>
</dbReference>
<evidence type="ECO:0000313" key="2">
    <source>
        <dbReference type="EMBL" id="NCN65310.1"/>
    </source>
</evidence>
<dbReference type="SUPFAM" id="SSF54001">
    <property type="entry name" value="Cysteine proteinases"/>
    <property type="match status" value="1"/>
</dbReference>
<dbReference type="Proteomes" id="UP000768163">
    <property type="component" value="Unassembled WGS sequence"/>
</dbReference>
<dbReference type="SUPFAM" id="SSF49464">
    <property type="entry name" value="Carboxypeptidase regulatory domain-like"/>
    <property type="match status" value="1"/>
</dbReference>
<dbReference type="Gene3D" id="2.60.40.1120">
    <property type="entry name" value="Carboxypeptidase-like, regulatory domain"/>
    <property type="match status" value="1"/>
</dbReference>